<evidence type="ECO:0000313" key="3">
    <source>
        <dbReference type="Proteomes" id="UP001595593"/>
    </source>
</evidence>
<reference evidence="3" key="1">
    <citation type="journal article" date="2019" name="Int. J. Syst. Evol. Microbiol.">
        <title>The Global Catalogue of Microorganisms (GCM) 10K type strain sequencing project: providing services to taxonomists for standard genome sequencing and annotation.</title>
        <authorList>
            <consortium name="The Broad Institute Genomics Platform"/>
            <consortium name="The Broad Institute Genome Sequencing Center for Infectious Disease"/>
            <person name="Wu L."/>
            <person name="Ma J."/>
        </authorList>
    </citation>
    <scope>NUCLEOTIDE SEQUENCE [LARGE SCALE GENOMIC DNA]</scope>
    <source>
        <strain evidence="3">KCTC 52094</strain>
    </source>
</reference>
<keyword evidence="1" id="KW-1133">Transmembrane helix</keyword>
<keyword evidence="1" id="KW-0812">Transmembrane</keyword>
<feature type="transmembrane region" description="Helical" evidence="1">
    <location>
        <begin position="54"/>
        <end position="73"/>
    </location>
</feature>
<organism evidence="2 3">
    <name type="scientific">Teichococcus globiformis</name>
    <dbReference type="NCBI Taxonomy" id="2307229"/>
    <lineage>
        <taxon>Bacteria</taxon>
        <taxon>Pseudomonadati</taxon>
        <taxon>Pseudomonadota</taxon>
        <taxon>Alphaproteobacteria</taxon>
        <taxon>Acetobacterales</taxon>
        <taxon>Roseomonadaceae</taxon>
        <taxon>Roseomonas</taxon>
    </lineage>
</organism>
<dbReference type="RefSeq" id="WP_379592680.1">
    <property type="nucleotide sequence ID" value="NZ_JBHRTN010000003.1"/>
</dbReference>
<accession>A0ABV7FWI3</accession>
<keyword evidence="1" id="KW-0472">Membrane</keyword>
<evidence type="ECO:0000313" key="2">
    <source>
        <dbReference type="EMBL" id="MFC3123621.1"/>
    </source>
</evidence>
<comment type="caution">
    <text evidence="2">The sequence shown here is derived from an EMBL/GenBank/DDBJ whole genome shotgun (WGS) entry which is preliminary data.</text>
</comment>
<gene>
    <name evidence="2" type="ORF">ACFOD4_00995</name>
</gene>
<sequence>MGALRLAALAMAVLLAGSEIARRIMTGGAIEALDEVLVAATLLWAAARPSGPRMAAAWGVFGGFSVVLLTTTLAETMRPEGKPGAGLYAALLGGMLALSLWAVRRALRREQPGAFSPRNPAAGRVGRPGGG</sequence>
<feature type="transmembrane region" description="Helical" evidence="1">
    <location>
        <begin position="85"/>
        <end position="103"/>
    </location>
</feature>
<name>A0ABV7FWI3_9PROT</name>
<dbReference type="EMBL" id="JBHRTN010000003">
    <property type="protein sequence ID" value="MFC3123621.1"/>
    <property type="molecule type" value="Genomic_DNA"/>
</dbReference>
<keyword evidence="3" id="KW-1185">Reference proteome</keyword>
<proteinExistence type="predicted"/>
<dbReference type="Proteomes" id="UP001595593">
    <property type="component" value="Unassembled WGS sequence"/>
</dbReference>
<evidence type="ECO:0000256" key="1">
    <source>
        <dbReference type="SAM" id="Phobius"/>
    </source>
</evidence>
<protein>
    <submittedName>
        <fullName evidence="2">Uncharacterized protein</fullName>
    </submittedName>
</protein>